<gene>
    <name evidence="14" type="primary">murC</name>
    <name evidence="19" type="ORF">HUW48_15765</name>
</gene>
<name>A0A7L7L9J6_9BACT</name>
<dbReference type="PANTHER" id="PTHR43445:SF3">
    <property type="entry name" value="UDP-N-ACETYLMURAMATE--L-ALANINE LIGASE"/>
    <property type="match status" value="1"/>
</dbReference>
<evidence type="ECO:0000313" key="20">
    <source>
        <dbReference type="Proteomes" id="UP000514509"/>
    </source>
</evidence>
<reference evidence="19 20" key="1">
    <citation type="submission" date="2020-08" db="EMBL/GenBank/DDBJ databases">
        <title>Adhaeribacter dokdonensis sp. nov., isolated from the rhizosphere of Elymus tsukushiensis, a plant native to the Dokdo Islands, Republic of Korea.</title>
        <authorList>
            <person name="Ghim S.Y."/>
        </authorList>
    </citation>
    <scope>NUCLEOTIDE SEQUENCE [LARGE SCALE GENOMIC DNA]</scope>
    <source>
        <strain evidence="19 20">KUDC8001</strain>
    </source>
</reference>
<keyword evidence="20" id="KW-1185">Reference proteome</keyword>
<evidence type="ECO:0000313" key="19">
    <source>
        <dbReference type="EMBL" id="QMU29404.1"/>
    </source>
</evidence>
<dbReference type="AlphaFoldDB" id="A0A7L7L9J6"/>
<evidence type="ECO:0000256" key="6">
    <source>
        <dbReference type="ARBA" id="ARBA00022618"/>
    </source>
</evidence>
<dbReference type="RefSeq" id="WP_182411863.1">
    <property type="nucleotide sequence ID" value="NZ_CP055153.1"/>
</dbReference>
<dbReference type="Gene3D" id="3.90.190.20">
    <property type="entry name" value="Mur ligase, C-terminal domain"/>
    <property type="match status" value="1"/>
</dbReference>
<dbReference type="Pfam" id="PF01225">
    <property type="entry name" value="Mur_ligase"/>
    <property type="match status" value="1"/>
</dbReference>
<evidence type="ECO:0000256" key="15">
    <source>
        <dbReference type="SAM" id="Phobius"/>
    </source>
</evidence>
<feature type="domain" description="Mur ligase N-terminal catalytic" evidence="16">
    <location>
        <begin position="9"/>
        <end position="112"/>
    </location>
</feature>
<dbReference type="Proteomes" id="UP000514509">
    <property type="component" value="Chromosome"/>
</dbReference>
<keyword evidence="6 14" id="KW-0132">Cell division</keyword>
<dbReference type="GO" id="GO:0071555">
    <property type="term" value="P:cell wall organization"/>
    <property type="evidence" value="ECO:0007669"/>
    <property type="project" value="UniProtKB-KW"/>
</dbReference>
<dbReference type="Gene3D" id="3.40.50.720">
    <property type="entry name" value="NAD(P)-binding Rossmann-like Domain"/>
    <property type="match status" value="1"/>
</dbReference>
<evidence type="ECO:0000256" key="7">
    <source>
        <dbReference type="ARBA" id="ARBA00022741"/>
    </source>
</evidence>
<evidence type="ECO:0000256" key="4">
    <source>
        <dbReference type="ARBA" id="ARBA00022490"/>
    </source>
</evidence>
<keyword evidence="15" id="KW-1133">Transmembrane helix</keyword>
<dbReference type="Pfam" id="PF08245">
    <property type="entry name" value="Mur_ligase_M"/>
    <property type="match status" value="1"/>
</dbReference>
<evidence type="ECO:0000256" key="14">
    <source>
        <dbReference type="HAMAP-Rule" id="MF_00046"/>
    </source>
</evidence>
<comment type="similarity">
    <text evidence="14">Belongs to the MurCDEF family.</text>
</comment>
<dbReference type="GO" id="GO:0005524">
    <property type="term" value="F:ATP binding"/>
    <property type="evidence" value="ECO:0007669"/>
    <property type="project" value="UniProtKB-UniRule"/>
</dbReference>
<dbReference type="GO" id="GO:0008763">
    <property type="term" value="F:UDP-N-acetylmuramate-L-alanine ligase activity"/>
    <property type="evidence" value="ECO:0007669"/>
    <property type="project" value="UniProtKB-UniRule"/>
</dbReference>
<dbReference type="InterPro" id="IPR000713">
    <property type="entry name" value="Mur_ligase_N"/>
</dbReference>
<dbReference type="HAMAP" id="MF_00046">
    <property type="entry name" value="MurC"/>
    <property type="match status" value="1"/>
</dbReference>
<dbReference type="GO" id="GO:0051301">
    <property type="term" value="P:cell division"/>
    <property type="evidence" value="ECO:0007669"/>
    <property type="project" value="UniProtKB-KW"/>
</dbReference>
<dbReference type="SUPFAM" id="SSF51984">
    <property type="entry name" value="MurCD N-terminal domain"/>
    <property type="match status" value="1"/>
</dbReference>
<keyword evidence="11 14" id="KW-0131">Cell cycle</keyword>
<evidence type="ECO:0000259" key="18">
    <source>
        <dbReference type="Pfam" id="PF08245"/>
    </source>
</evidence>
<dbReference type="EC" id="6.3.2.8" evidence="3 14"/>
<dbReference type="GO" id="GO:0008360">
    <property type="term" value="P:regulation of cell shape"/>
    <property type="evidence" value="ECO:0007669"/>
    <property type="project" value="UniProtKB-KW"/>
</dbReference>
<organism evidence="19 20">
    <name type="scientific">Adhaeribacter radiodurans</name>
    <dbReference type="NCBI Taxonomy" id="2745197"/>
    <lineage>
        <taxon>Bacteria</taxon>
        <taxon>Pseudomonadati</taxon>
        <taxon>Bacteroidota</taxon>
        <taxon>Cytophagia</taxon>
        <taxon>Cytophagales</taxon>
        <taxon>Hymenobacteraceae</taxon>
        <taxon>Adhaeribacter</taxon>
    </lineage>
</organism>
<dbReference type="UniPathway" id="UPA00219"/>
<comment type="subcellular location">
    <subcellularLocation>
        <location evidence="1 14">Cytoplasm</location>
    </subcellularLocation>
</comment>
<feature type="binding site" evidence="14">
    <location>
        <begin position="120"/>
        <end position="126"/>
    </location>
    <ligand>
        <name>ATP</name>
        <dbReference type="ChEBI" id="CHEBI:30616"/>
    </ligand>
</feature>
<accession>A0A7L7L9J6</accession>
<keyword evidence="5 14" id="KW-0436">Ligase</keyword>
<keyword evidence="15" id="KW-0812">Transmembrane</keyword>
<dbReference type="InterPro" id="IPR005758">
    <property type="entry name" value="UDP-N-AcMur_Ala_ligase_MurC"/>
</dbReference>
<keyword evidence="8 14" id="KW-0067">ATP-binding</keyword>
<dbReference type="PANTHER" id="PTHR43445">
    <property type="entry name" value="UDP-N-ACETYLMURAMATE--L-ALANINE LIGASE-RELATED"/>
    <property type="match status" value="1"/>
</dbReference>
<evidence type="ECO:0000256" key="2">
    <source>
        <dbReference type="ARBA" id="ARBA00004752"/>
    </source>
</evidence>
<evidence type="ECO:0000256" key="3">
    <source>
        <dbReference type="ARBA" id="ARBA00012211"/>
    </source>
</evidence>
<keyword evidence="9 14" id="KW-0133">Cell shape</keyword>
<feature type="domain" description="Mur ligase central" evidence="18">
    <location>
        <begin position="118"/>
        <end position="299"/>
    </location>
</feature>
<dbReference type="SUPFAM" id="SSF53623">
    <property type="entry name" value="MurD-like peptide ligases, catalytic domain"/>
    <property type="match status" value="1"/>
</dbReference>
<dbReference type="NCBIfam" id="TIGR01082">
    <property type="entry name" value="murC"/>
    <property type="match status" value="1"/>
</dbReference>
<keyword evidence="10 14" id="KW-0573">Peptidoglycan synthesis</keyword>
<dbReference type="Pfam" id="PF02875">
    <property type="entry name" value="Mur_ligase_C"/>
    <property type="match status" value="1"/>
</dbReference>
<dbReference type="InterPro" id="IPR036615">
    <property type="entry name" value="Mur_ligase_C_dom_sf"/>
</dbReference>
<dbReference type="KEGG" id="add:HUW48_15765"/>
<dbReference type="InterPro" id="IPR013221">
    <property type="entry name" value="Mur_ligase_cen"/>
</dbReference>
<dbReference type="GO" id="GO:0005737">
    <property type="term" value="C:cytoplasm"/>
    <property type="evidence" value="ECO:0007669"/>
    <property type="project" value="UniProtKB-SubCell"/>
</dbReference>
<keyword evidence="7 14" id="KW-0547">Nucleotide-binding</keyword>
<dbReference type="InterPro" id="IPR004101">
    <property type="entry name" value="Mur_ligase_C"/>
</dbReference>
<evidence type="ECO:0000256" key="11">
    <source>
        <dbReference type="ARBA" id="ARBA00023306"/>
    </source>
</evidence>
<proteinExistence type="inferred from homology"/>
<feature type="transmembrane region" description="Helical" evidence="15">
    <location>
        <begin position="7"/>
        <end position="26"/>
    </location>
</feature>
<keyword evidence="12 14" id="KW-0961">Cell wall biogenesis/degradation</keyword>
<feature type="domain" description="Mur ligase C-terminal" evidence="17">
    <location>
        <begin position="322"/>
        <end position="448"/>
    </location>
</feature>
<evidence type="ECO:0000256" key="5">
    <source>
        <dbReference type="ARBA" id="ARBA00022598"/>
    </source>
</evidence>
<comment type="catalytic activity">
    <reaction evidence="13 14">
        <text>UDP-N-acetyl-alpha-D-muramate + L-alanine + ATP = UDP-N-acetyl-alpha-D-muramoyl-L-alanine + ADP + phosphate + H(+)</text>
        <dbReference type="Rhea" id="RHEA:23372"/>
        <dbReference type="ChEBI" id="CHEBI:15378"/>
        <dbReference type="ChEBI" id="CHEBI:30616"/>
        <dbReference type="ChEBI" id="CHEBI:43474"/>
        <dbReference type="ChEBI" id="CHEBI:57972"/>
        <dbReference type="ChEBI" id="CHEBI:70757"/>
        <dbReference type="ChEBI" id="CHEBI:83898"/>
        <dbReference type="ChEBI" id="CHEBI:456216"/>
        <dbReference type="EC" id="6.3.2.8"/>
    </reaction>
</comment>
<dbReference type="InterPro" id="IPR036565">
    <property type="entry name" value="Mur-like_cat_sf"/>
</dbReference>
<dbReference type="GO" id="GO:0009252">
    <property type="term" value="P:peptidoglycan biosynthetic process"/>
    <property type="evidence" value="ECO:0007669"/>
    <property type="project" value="UniProtKB-UniRule"/>
</dbReference>
<evidence type="ECO:0000259" key="16">
    <source>
        <dbReference type="Pfam" id="PF01225"/>
    </source>
</evidence>
<dbReference type="EMBL" id="CP055153">
    <property type="protein sequence ID" value="QMU29404.1"/>
    <property type="molecule type" value="Genomic_DNA"/>
</dbReference>
<comment type="pathway">
    <text evidence="2 14">Cell wall biogenesis; peptidoglycan biosynthesis.</text>
</comment>
<evidence type="ECO:0000256" key="13">
    <source>
        <dbReference type="ARBA" id="ARBA00047833"/>
    </source>
</evidence>
<comment type="function">
    <text evidence="14">Cell wall formation.</text>
</comment>
<evidence type="ECO:0000256" key="10">
    <source>
        <dbReference type="ARBA" id="ARBA00022984"/>
    </source>
</evidence>
<dbReference type="InterPro" id="IPR050061">
    <property type="entry name" value="MurCDEF_pg_biosynth"/>
</dbReference>
<sequence length="470" mass="52312">MRTDKYKYIYFLGIGGIGMSAIARYFNAKGLPVWGYDKTPTPLTQALTEEGIQIHFEDNINLIPEEVKQNQEQTLVVLTPAIPADHREWQYLRENGFEIKKRSEVLGIITANAFTIAVAGTHGKTTTSSMIAHLLHHAGVNCSAFLGGISVNLNSNLLLGKDEDGREIIVVEADEYDRSFLRLFPDIAIVTSTDADHLDIYGDKEELIHSFQEFIGQIKPKGSLLLNTKSDSRVTAKIESSVKVLNYGLERAEINAGTISIEEHRFKFNVVTPTGVLPGLELAVPGFHNVENALAACVTAQLMRVPSHQIRAGVAAYRGVKRRFEFVAETQDHIYIDDYAHHPSEINAFVSSLKALFPDKKIKLIFQPHLFTRTRDFADEFAQSLSQVNEVELLEIYPAREKPIPGVTAEMLLNRISGPKKSLLSKQEVLDKIENHPDFDVVATVGAGDIDTLVQPIKNILEKKKNVSEA</sequence>
<evidence type="ECO:0000259" key="17">
    <source>
        <dbReference type="Pfam" id="PF02875"/>
    </source>
</evidence>
<keyword evidence="15" id="KW-0472">Membrane</keyword>
<dbReference type="Gene3D" id="3.40.1190.10">
    <property type="entry name" value="Mur-like, catalytic domain"/>
    <property type="match status" value="1"/>
</dbReference>
<evidence type="ECO:0000256" key="12">
    <source>
        <dbReference type="ARBA" id="ARBA00023316"/>
    </source>
</evidence>
<evidence type="ECO:0000256" key="9">
    <source>
        <dbReference type="ARBA" id="ARBA00022960"/>
    </source>
</evidence>
<evidence type="ECO:0000256" key="1">
    <source>
        <dbReference type="ARBA" id="ARBA00004496"/>
    </source>
</evidence>
<dbReference type="SUPFAM" id="SSF53244">
    <property type="entry name" value="MurD-like peptide ligases, peptide-binding domain"/>
    <property type="match status" value="1"/>
</dbReference>
<protein>
    <recommendedName>
        <fullName evidence="3 14">UDP-N-acetylmuramate--L-alanine ligase</fullName>
        <ecNumber evidence="3 14">6.3.2.8</ecNumber>
    </recommendedName>
    <alternativeName>
        <fullName evidence="14">UDP-N-acetylmuramoyl-L-alanine synthetase</fullName>
    </alternativeName>
</protein>
<keyword evidence="4 14" id="KW-0963">Cytoplasm</keyword>
<evidence type="ECO:0000256" key="8">
    <source>
        <dbReference type="ARBA" id="ARBA00022840"/>
    </source>
</evidence>